<evidence type="ECO:0000256" key="1">
    <source>
        <dbReference type="SAM" id="MobiDB-lite"/>
    </source>
</evidence>
<dbReference type="KEGG" id="ccx:COCOR_04403"/>
<keyword evidence="3" id="KW-1185">Reference proteome</keyword>
<proteinExistence type="predicted"/>
<protein>
    <submittedName>
        <fullName evidence="2">Uncharacterized protein</fullName>
    </submittedName>
</protein>
<reference evidence="2 3" key="1">
    <citation type="journal article" date="2012" name="J. Bacteriol.">
        <title>Complete Genome Sequence of the Fruiting Myxobacterium Corallococcus coralloides DSM 2259.</title>
        <authorList>
            <person name="Huntley S."/>
            <person name="Zhang Y."/>
            <person name="Treuner-Lange A."/>
            <person name="Kneip S."/>
            <person name="Sensen C.W."/>
            <person name="Sogaard-Andersen L."/>
        </authorList>
    </citation>
    <scope>NUCLEOTIDE SEQUENCE [LARGE SCALE GENOMIC DNA]</scope>
    <source>
        <strain evidence="3">ATCC 25202 / DSM 2259 / NBRC 100086 / M2</strain>
    </source>
</reference>
<accession>H8N215</accession>
<dbReference type="EMBL" id="CP003389">
    <property type="protein sequence ID" value="AFE05810.1"/>
    <property type="molecule type" value="Genomic_DNA"/>
</dbReference>
<gene>
    <name evidence="2" type="ordered locus">COCOR_04403</name>
</gene>
<reference evidence="3" key="2">
    <citation type="submission" date="2012-03" db="EMBL/GenBank/DDBJ databases">
        <title>Genome sequence of the fruiting myxobacterium Corallococcus coralloides DSM 2259.</title>
        <authorList>
            <person name="Huntley S."/>
            <person name="Zhang Y."/>
            <person name="Treuner-Lange A."/>
            <person name="Sensen C.W."/>
            <person name="Sogaard-Andersen L."/>
        </authorList>
    </citation>
    <scope>NUCLEOTIDE SEQUENCE [LARGE SCALE GENOMIC DNA]</scope>
    <source>
        <strain evidence="3">ATCC 25202 / DSM 2259 / NBRC 100086 / M2</strain>
    </source>
</reference>
<dbReference type="STRING" id="1144275.COCOR_04403"/>
<dbReference type="InParanoid" id="H8N215"/>
<feature type="region of interest" description="Disordered" evidence="1">
    <location>
        <begin position="146"/>
        <end position="170"/>
    </location>
</feature>
<dbReference type="HOGENOM" id="CLU_1568090_0_0_7"/>
<name>H8N215_CORCM</name>
<evidence type="ECO:0000313" key="3">
    <source>
        <dbReference type="Proteomes" id="UP000007587"/>
    </source>
</evidence>
<dbReference type="Proteomes" id="UP000007587">
    <property type="component" value="Chromosome"/>
</dbReference>
<sequence>MSRRWSASDVQPMLSERVCFDHVARHLYQPKERWEQVIPRLGDARARAWAAGCAETILDAPNPDCDRAQSSCREHVQRDHDTLLMPAYLKEIEGAEHAGQVGGLPDAKGMGRGWAFVGNRGVYVIVREVGPSHRPEVKTAYRVVPRKGHQPEDFRKAALRKLRDKTTWGK</sequence>
<dbReference type="AlphaFoldDB" id="H8N215"/>
<evidence type="ECO:0000313" key="2">
    <source>
        <dbReference type="EMBL" id="AFE05810.1"/>
    </source>
</evidence>
<organism evidence="2 3">
    <name type="scientific">Corallococcus coralloides (strain ATCC 25202 / DSM 2259 / NBRC 100086 / M2)</name>
    <name type="common">Myxococcus coralloides</name>
    <dbReference type="NCBI Taxonomy" id="1144275"/>
    <lineage>
        <taxon>Bacteria</taxon>
        <taxon>Pseudomonadati</taxon>
        <taxon>Myxococcota</taxon>
        <taxon>Myxococcia</taxon>
        <taxon>Myxococcales</taxon>
        <taxon>Cystobacterineae</taxon>
        <taxon>Myxococcaceae</taxon>
        <taxon>Corallococcus</taxon>
    </lineage>
</organism>